<keyword evidence="2" id="KW-1185">Reference proteome</keyword>
<proteinExistence type="predicted"/>
<dbReference type="RefSeq" id="YP_009552579.1">
    <property type="nucleotide sequence ID" value="NC_040621.1"/>
</dbReference>
<dbReference type="Proteomes" id="UP000290445">
    <property type="component" value="Segment"/>
</dbReference>
<sequence length="196" mass="22533">MSQNRLFVFVARDIVMQCLRELAHEYGAQHVKIILLDDTPHITKNDIKSRYLHLKNIINMYGIALSECDITGQEFKKFCLNLIQAKVCDGSSLRQIIKSVIKMLNDTNLSPWSSNPKKYCSTHYLIKSLVNPCHVQSLIKPLPCLSALNLEQLNNVLIQCHHAMYIDSHKLESVYSFKEVVNNLSFVMSNFEAYLM</sequence>
<protein>
    <submittedName>
        <fullName evidence="1">ORF19 protein</fullName>
    </submittedName>
</protein>
<reference evidence="1 2" key="1">
    <citation type="journal article" date="2017" name="Viruses">
        <title>The Operophtera brumata Nucleopolyhedrovirus (OpbuNPV) Represents an Early, Divergent Lineage within Genus Alphabaculovirus.</title>
        <authorList>
            <person name="Harrison R.L."/>
            <person name="Rowley D.L."/>
            <person name="Mowery J.D."/>
            <person name="Bauchan G.R."/>
            <person name="Burand J.P."/>
        </authorList>
    </citation>
    <scope>NUCLEOTIDE SEQUENCE [LARGE SCALE GENOMIC DNA]</scope>
    <source>
        <strain evidence="1">OpbuNPV-MA</strain>
    </source>
</reference>
<evidence type="ECO:0000313" key="1">
    <source>
        <dbReference type="EMBL" id="AUA60250.1"/>
    </source>
</evidence>
<evidence type="ECO:0000313" key="2">
    <source>
        <dbReference type="Proteomes" id="UP000290445"/>
    </source>
</evidence>
<dbReference type="GeneID" id="41700023"/>
<dbReference type="KEGG" id="vg:41700023"/>
<dbReference type="EMBL" id="MF614691">
    <property type="protein sequence ID" value="AUA60250.1"/>
    <property type="molecule type" value="Genomic_DNA"/>
</dbReference>
<organism evidence="1 2">
    <name type="scientific">Operophtera brumata nucleopolyhedrovirus</name>
    <dbReference type="NCBI Taxonomy" id="1046267"/>
    <lineage>
        <taxon>Viruses</taxon>
        <taxon>Viruses incertae sedis</taxon>
        <taxon>Naldaviricetes</taxon>
        <taxon>Lefavirales</taxon>
        <taxon>Baculoviridae</taxon>
        <taxon>Alphabaculovirus</taxon>
        <taxon>Alphabaculovirus opbrumatae</taxon>
    </lineage>
</organism>
<name>A0A2H4UZP4_9ABAC</name>
<accession>A0A2H4UZP4</accession>